<sequence>MEKDSISVVIFIFLFRLTNANYSDLNYIKLITTGDLVNNINNLDREVLLYNLQFLQNVPVGNHRMRLVFEKIRDKRRLENITLEDMKKLGKFIQGVSSYNLWDHFDCSALDHLYLIGKANLKLRHIGIVADCLIKTFGPDVYNNHEYINRMTSIICGFGVENLRRIDMDQFLLVNAEVFSNLPRCSRHQLKALYDIAVGPNVYGPPYSWDKSVINTLGRLLIVASIDEVYQIEDSRFRGITPAVVRELDPKIIDLMNELNIHLELSTKREIWKMVGLSYRILFEEARSTLH</sequence>
<dbReference type="EMBL" id="JARQZJ010000091">
    <property type="protein sequence ID" value="KAK9883174.1"/>
    <property type="molecule type" value="Genomic_DNA"/>
</dbReference>
<protein>
    <submittedName>
        <fullName evidence="2">Uncharacterized protein</fullName>
    </submittedName>
</protein>
<evidence type="ECO:0000256" key="1">
    <source>
        <dbReference type="SAM" id="SignalP"/>
    </source>
</evidence>
<reference evidence="2 3" key="1">
    <citation type="submission" date="2023-03" db="EMBL/GenBank/DDBJ databases">
        <title>Genome insight into feeding habits of ladybird beetles.</title>
        <authorList>
            <person name="Li H.-S."/>
            <person name="Huang Y.-H."/>
            <person name="Pang H."/>
        </authorList>
    </citation>
    <scope>NUCLEOTIDE SEQUENCE [LARGE SCALE GENOMIC DNA]</scope>
    <source>
        <strain evidence="2">SYSU_2023b</strain>
        <tissue evidence="2">Whole body</tissue>
    </source>
</reference>
<feature type="signal peptide" evidence="1">
    <location>
        <begin position="1"/>
        <end position="20"/>
    </location>
</feature>
<name>A0AAW1UJH1_9CUCU</name>
<evidence type="ECO:0000313" key="2">
    <source>
        <dbReference type="EMBL" id="KAK9883174.1"/>
    </source>
</evidence>
<proteinExistence type="predicted"/>
<dbReference type="AlphaFoldDB" id="A0AAW1UJH1"/>
<keyword evidence="1" id="KW-0732">Signal</keyword>
<comment type="caution">
    <text evidence="2">The sequence shown here is derived from an EMBL/GenBank/DDBJ whole genome shotgun (WGS) entry which is preliminary data.</text>
</comment>
<feature type="chain" id="PRO_5044013571" evidence="1">
    <location>
        <begin position="21"/>
        <end position="291"/>
    </location>
</feature>
<keyword evidence="3" id="KW-1185">Reference proteome</keyword>
<accession>A0AAW1UJH1</accession>
<dbReference type="Proteomes" id="UP001431783">
    <property type="component" value="Unassembled WGS sequence"/>
</dbReference>
<organism evidence="2 3">
    <name type="scientific">Henosepilachna vigintioctopunctata</name>
    <dbReference type="NCBI Taxonomy" id="420089"/>
    <lineage>
        <taxon>Eukaryota</taxon>
        <taxon>Metazoa</taxon>
        <taxon>Ecdysozoa</taxon>
        <taxon>Arthropoda</taxon>
        <taxon>Hexapoda</taxon>
        <taxon>Insecta</taxon>
        <taxon>Pterygota</taxon>
        <taxon>Neoptera</taxon>
        <taxon>Endopterygota</taxon>
        <taxon>Coleoptera</taxon>
        <taxon>Polyphaga</taxon>
        <taxon>Cucujiformia</taxon>
        <taxon>Coccinelloidea</taxon>
        <taxon>Coccinellidae</taxon>
        <taxon>Epilachninae</taxon>
        <taxon>Epilachnini</taxon>
        <taxon>Henosepilachna</taxon>
    </lineage>
</organism>
<gene>
    <name evidence="2" type="ORF">WA026_001371</name>
</gene>
<evidence type="ECO:0000313" key="3">
    <source>
        <dbReference type="Proteomes" id="UP001431783"/>
    </source>
</evidence>